<dbReference type="AlphaFoldDB" id="A0AAW2EF28"/>
<comment type="caution">
    <text evidence="1">The sequence shown here is derived from an EMBL/GenBank/DDBJ whole genome shotgun (WGS) entry which is preliminary data.</text>
</comment>
<proteinExistence type="predicted"/>
<name>A0AAW2EF28_9HYME</name>
<sequence>MWASPGISSFPPSHGEGVRLVRMGGLPFLSEKSHGESGYHALDFWCPSSEGPPPFTINNSEAGFQLPGKQRGARDVELLWSGSNE</sequence>
<dbReference type="EMBL" id="JADYXP020000025">
    <property type="protein sequence ID" value="KAL0100984.1"/>
    <property type="molecule type" value="Genomic_DNA"/>
</dbReference>
<dbReference type="Proteomes" id="UP001430953">
    <property type="component" value="Unassembled WGS sequence"/>
</dbReference>
<evidence type="ECO:0000313" key="2">
    <source>
        <dbReference type="Proteomes" id="UP001430953"/>
    </source>
</evidence>
<accession>A0AAW2EF28</accession>
<protein>
    <submittedName>
        <fullName evidence="1">Uncharacterized protein</fullName>
    </submittedName>
</protein>
<evidence type="ECO:0000313" key="1">
    <source>
        <dbReference type="EMBL" id="KAL0100984.1"/>
    </source>
</evidence>
<organism evidence="1 2">
    <name type="scientific">Cardiocondyla obscurior</name>
    <dbReference type="NCBI Taxonomy" id="286306"/>
    <lineage>
        <taxon>Eukaryota</taxon>
        <taxon>Metazoa</taxon>
        <taxon>Ecdysozoa</taxon>
        <taxon>Arthropoda</taxon>
        <taxon>Hexapoda</taxon>
        <taxon>Insecta</taxon>
        <taxon>Pterygota</taxon>
        <taxon>Neoptera</taxon>
        <taxon>Endopterygota</taxon>
        <taxon>Hymenoptera</taxon>
        <taxon>Apocrita</taxon>
        <taxon>Aculeata</taxon>
        <taxon>Formicoidea</taxon>
        <taxon>Formicidae</taxon>
        <taxon>Myrmicinae</taxon>
        <taxon>Cardiocondyla</taxon>
    </lineage>
</organism>
<gene>
    <name evidence="1" type="ORF">PUN28_019405</name>
</gene>
<reference evidence="1 2" key="1">
    <citation type="submission" date="2023-03" db="EMBL/GenBank/DDBJ databases">
        <title>High recombination rates correlate with genetic variation in Cardiocondyla obscurior ants.</title>
        <authorList>
            <person name="Errbii M."/>
        </authorList>
    </citation>
    <scope>NUCLEOTIDE SEQUENCE [LARGE SCALE GENOMIC DNA]</scope>
    <source>
        <strain evidence="1">Alpha-2009</strain>
        <tissue evidence="1">Whole body</tissue>
    </source>
</reference>
<keyword evidence="2" id="KW-1185">Reference proteome</keyword>